<evidence type="ECO:0000313" key="1">
    <source>
        <dbReference type="EMBL" id="ACZ06959.1"/>
    </source>
</evidence>
<evidence type="ECO:0000313" key="2">
    <source>
        <dbReference type="Proteomes" id="UP000000845"/>
    </source>
</evidence>
<reference evidence="1 2" key="2">
    <citation type="journal article" date="2010" name="Stand. Genomic Sci.">
        <title>Complete genome sequence of Sebaldella termitidis type strain (NCTC 11300).</title>
        <authorList>
            <person name="Harmon-Smith M."/>
            <person name="Celia L."/>
            <person name="Chertkov O."/>
            <person name="Lapidus A."/>
            <person name="Copeland A."/>
            <person name="Glavina Del Rio T."/>
            <person name="Nolan M."/>
            <person name="Lucas S."/>
            <person name="Tice H."/>
            <person name="Cheng J.F."/>
            <person name="Han C."/>
            <person name="Detter J.C."/>
            <person name="Bruce D."/>
            <person name="Goodwin L."/>
            <person name="Pitluck S."/>
            <person name="Pati A."/>
            <person name="Liolios K."/>
            <person name="Ivanova N."/>
            <person name="Mavromatis K."/>
            <person name="Mikhailova N."/>
            <person name="Chen A."/>
            <person name="Palaniappan K."/>
            <person name="Land M."/>
            <person name="Hauser L."/>
            <person name="Chang Y.J."/>
            <person name="Jeffries C.D."/>
            <person name="Brettin T."/>
            <person name="Goker M."/>
            <person name="Beck B."/>
            <person name="Bristow J."/>
            <person name="Eisen J.A."/>
            <person name="Markowitz V."/>
            <person name="Hugenholtz P."/>
            <person name="Kyrpides N.C."/>
            <person name="Klenk H.P."/>
            <person name="Chen F."/>
        </authorList>
    </citation>
    <scope>NUCLEOTIDE SEQUENCE [LARGE SCALE GENOMIC DNA]</scope>
    <source>
        <strain evidence="2">ATCC 33386 / NCTC 11300</strain>
    </source>
</reference>
<proteinExistence type="predicted"/>
<dbReference type="Proteomes" id="UP000000845">
    <property type="component" value="Chromosome"/>
</dbReference>
<dbReference type="STRING" id="526218.Sterm_0071"/>
<gene>
    <name evidence="1" type="ordered locus">Sterm_0071</name>
</gene>
<keyword evidence="2" id="KW-1185">Reference proteome</keyword>
<dbReference type="AlphaFoldDB" id="D1AJQ2"/>
<organism evidence="1 2">
    <name type="scientific">Sebaldella termitidis (strain ATCC 33386 / NCTC 11300)</name>
    <dbReference type="NCBI Taxonomy" id="526218"/>
    <lineage>
        <taxon>Bacteria</taxon>
        <taxon>Fusobacteriati</taxon>
        <taxon>Fusobacteriota</taxon>
        <taxon>Fusobacteriia</taxon>
        <taxon>Fusobacteriales</taxon>
        <taxon>Leptotrichiaceae</taxon>
        <taxon>Sebaldella</taxon>
    </lineage>
</organism>
<dbReference type="EMBL" id="CP001739">
    <property type="protein sequence ID" value="ACZ06959.1"/>
    <property type="molecule type" value="Genomic_DNA"/>
</dbReference>
<protein>
    <submittedName>
        <fullName evidence="1">Uncharacterized protein</fullName>
    </submittedName>
</protein>
<reference evidence="2" key="1">
    <citation type="submission" date="2009-09" db="EMBL/GenBank/DDBJ databases">
        <title>The complete chromosome of Sebaldella termitidis ATCC 33386.</title>
        <authorList>
            <consortium name="US DOE Joint Genome Institute (JGI-PGF)"/>
            <person name="Lucas S."/>
            <person name="Copeland A."/>
            <person name="Lapidus A."/>
            <person name="Glavina del Rio T."/>
            <person name="Dalin E."/>
            <person name="Tice H."/>
            <person name="Bruce D."/>
            <person name="Goodwin L."/>
            <person name="Pitluck S."/>
            <person name="Kyrpides N."/>
            <person name="Mavromatis K."/>
            <person name="Ivanova N."/>
            <person name="Mikhailova N."/>
            <person name="Sims D."/>
            <person name="Meincke L."/>
            <person name="Brettin T."/>
            <person name="Detter J.C."/>
            <person name="Han C."/>
            <person name="Larimer F."/>
            <person name="Land M."/>
            <person name="Hauser L."/>
            <person name="Markowitz V."/>
            <person name="Cheng J.F."/>
            <person name="Hugenholtz P."/>
            <person name="Woyke T."/>
            <person name="Wu D."/>
            <person name="Eisen J.A."/>
        </authorList>
    </citation>
    <scope>NUCLEOTIDE SEQUENCE [LARGE SCALE GENOMIC DNA]</scope>
    <source>
        <strain evidence="2">ATCC 33386 / NCTC 11300</strain>
    </source>
</reference>
<dbReference type="HOGENOM" id="CLU_1785561_0_0_0"/>
<name>D1AJQ2_SEBTE</name>
<dbReference type="RefSeq" id="WP_012859559.1">
    <property type="nucleotide sequence ID" value="NC_013517.1"/>
</dbReference>
<dbReference type="KEGG" id="str:Sterm_0071"/>
<accession>D1AJQ2</accession>
<sequence>MAVKKGTLKRENEAGTYDEINLKTSANQVKMTDGTTVQDFLDSLSSAGGSNVKIVSDIQARDALISEKGQIVYVEDATGDSTVTKGSLAYIYDGINWRKVAEVETQGDVFEWANILNKPDIVDIKVSTIEPVGQIDGDIWIEEIV</sequence>